<sequence>MRLPRIDREFIFKDDPRQPEVHCSTVQVASGVVYATWFGGSREGHSDVKIWFSKRVNDQWRPPQVIAGEQGLVHWNPVSFLPDPLRYPRHLYVFYKIGTPIPSWQTFFIETLDGGEKWSLPRELVPGDRSGGRGPQKNPPIVLSNGDWIAGSSREVTLPSTGQGVWDAYVDIAPSPETDSGPSKGKGETCRQGEKWLRSDFVRLPEDRGVEGGSFPGEGVIQPSLWESPPPKQGHVHMILRSSIGRIVRSDSEDYGRSWSPGHPTDLPNNNSGQCICRMRDNRLVIALNASSRNWGPRTPLILKISPDDGDTWLPWCTLEDQPPPDGFERVVALETGIVNDGKSEFSYPTVTPTALDDQGGVWVSYTWQRRGIAVCRITDEA</sequence>
<dbReference type="KEGG" id="kne:92181460"/>
<name>A0AAW0YWI3_9TREE</name>
<reference evidence="3 4" key="1">
    <citation type="journal article" date="2024" name="bioRxiv">
        <title>Comparative genomics of Cryptococcus and Kwoniella reveals pathogenesis evolution and contrasting karyotype dynamics via intercentromeric recombination or chromosome fusion.</title>
        <authorList>
            <person name="Coelho M.A."/>
            <person name="David-Palma M."/>
            <person name="Shea T."/>
            <person name="Bowers K."/>
            <person name="McGinley-Smith S."/>
            <person name="Mohammad A.W."/>
            <person name="Gnirke A."/>
            <person name="Yurkov A.M."/>
            <person name="Nowrousian M."/>
            <person name="Sun S."/>
            <person name="Cuomo C.A."/>
            <person name="Heitman J."/>
        </authorList>
    </citation>
    <scope>NUCLEOTIDE SEQUENCE [LARGE SCALE GENOMIC DNA]</scope>
    <source>
        <strain evidence="3 4">CBS 13917</strain>
    </source>
</reference>
<proteinExistence type="predicted"/>
<dbReference type="Pfam" id="PF13088">
    <property type="entry name" value="BNR_2"/>
    <property type="match status" value="1"/>
</dbReference>
<keyword evidence="4" id="KW-1185">Reference proteome</keyword>
<evidence type="ECO:0000313" key="4">
    <source>
        <dbReference type="Proteomes" id="UP001388673"/>
    </source>
</evidence>
<dbReference type="PANTHER" id="PTHR43752:SF2">
    <property type="entry name" value="BNR_ASP-BOX REPEAT FAMILY PROTEIN"/>
    <property type="match status" value="1"/>
</dbReference>
<dbReference type="GeneID" id="92181460"/>
<dbReference type="AlphaFoldDB" id="A0AAW0YWI3"/>
<organism evidence="3 4">
    <name type="scientific">Kwoniella newhampshirensis</name>
    <dbReference type="NCBI Taxonomy" id="1651941"/>
    <lineage>
        <taxon>Eukaryota</taxon>
        <taxon>Fungi</taxon>
        <taxon>Dikarya</taxon>
        <taxon>Basidiomycota</taxon>
        <taxon>Agaricomycotina</taxon>
        <taxon>Tremellomycetes</taxon>
        <taxon>Tremellales</taxon>
        <taxon>Cryptococcaceae</taxon>
        <taxon>Kwoniella</taxon>
    </lineage>
</organism>
<evidence type="ECO:0000256" key="1">
    <source>
        <dbReference type="SAM" id="MobiDB-lite"/>
    </source>
</evidence>
<comment type="caution">
    <text evidence="3">The sequence shown here is derived from an EMBL/GenBank/DDBJ whole genome shotgun (WGS) entry which is preliminary data.</text>
</comment>
<dbReference type="InterPro" id="IPR036278">
    <property type="entry name" value="Sialidase_sf"/>
</dbReference>
<accession>A0AAW0YWI3</accession>
<dbReference type="PANTHER" id="PTHR43752">
    <property type="entry name" value="BNR/ASP-BOX REPEAT FAMILY PROTEIN"/>
    <property type="match status" value="1"/>
</dbReference>
<evidence type="ECO:0000259" key="2">
    <source>
        <dbReference type="Pfam" id="PF13088"/>
    </source>
</evidence>
<dbReference type="SUPFAM" id="SSF50939">
    <property type="entry name" value="Sialidases"/>
    <property type="match status" value="1"/>
</dbReference>
<dbReference type="Proteomes" id="UP001388673">
    <property type="component" value="Unassembled WGS sequence"/>
</dbReference>
<dbReference type="InterPro" id="IPR011040">
    <property type="entry name" value="Sialidase"/>
</dbReference>
<dbReference type="CDD" id="cd15482">
    <property type="entry name" value="Sialidase_non-viral"/>
    <property type="match status" value="1"/>
</dbReference>
<dbReference type="EMBL" id="JBCAWK010000007">
    <property type="protein sequence ID" value="KAK8853495.1"/>
    <property type="molecule type" value="Genomic_DNA"/>
</dbReference>
<feature type="region of interest" description="Disordered" evidence="1">
    <location>
        <begin position="207"/>
        <end position="233"/>
    </location>
</feature>
<protein>
    <recommendedName>
        <fullName evidence="2">Sialidase domain-containing protein</fullName>
    </recommendedName>
</protein>
<dbReference type="Gene3D" id="2.120.10.10">
    <property type="match status" value="1"/>
</dbReference>
<dbReference type="RefSeq" id="XP_066802681.1">
    <property type="nucleotide sequence ID" value="XM_066947302.1"/>
</dbReference>
<gene>
    <name evidence="3" type="ORF">IAR55_004202</name>
</gene>
<evidence type="ECO:0000313" key="3">
    <source>
        <dbReference type="EMBL" id="KAK8853495.1"/>
    </source>
</evidence>
<feature type="domain" description="Sialidase" evidence="2">
    <location>
        <begin position="33"/>
        <end position="352"/>
    </location>
</feature>